<evidence type="ECO:0000256" key="14">
    <source>
        <dbReference type="ARBA" id="ARBA00052732"/>
    </source>
</evidence>
<keyword evidence="5" id="KW-0597">Phosphoprotein</keyword>
<dbReference type="Pfam" id="PF13520">
    <property type="entry name" value="AA_permease_2"/>
    <property type="match status" value="1"/>
</dbReference>
<evidence type="ECO:0000256" key="16">
    <source>
        <dbReference type="ARBA" id="ARBA00079910"/>
    </source>
</evidence>
<comment type="catalytic activity">
    <reaction evidence="12">
        <text>L-histidine(out) + L-arginine(in) = L-histidine(in) + L-arginine(out)</text>
        <dbReference type="Rhea" id="RHEA:71063"/>
        <dbReference type="ChEBI" id="CHEBI:32682"/>
        <dbReference type="ChEBI" id="CHEBI:57595"/>
    </reaction>
    <physiologicalReaction direction="left-to-right" evidence="12">
        <dbReference type="Rhea" id="RHEA:71064"/>
    </physiologicalReaction>
</comment>
<feature type="transmembrane region" description="Helical" evidence="19">
    <location>
        <begin position="146"/>
        <end position="169"/>
    </location>
</feature>
<comment type="catalytic activity">
    <reaction evidence="13">
        <text>L-cysteine(out) + L-arginine(in) = L-cysteine(in) + L-arginine(out)</text>
        <dbReference type="Rhea" id="RHEA:71071"/>
        <dbReference type="ChEBI" id="CHEBI:32682"/>
        <dbReference type="ChEBI" id="CHEBI:35235"/>
    </reaction>
    <physiologicalReaction direction="left-to-right" evidence="13">
        <dbReference type="Rhea" id="RHEA:71072"/>
    </physiologicalReaction>
</comment>
<comment type="catalytic activity">
    <reaction evidence="10">
        <text>L-lysine(out) + L-arginine(in) = L-lysine(in) + L-arginine(out)</text>
        <dbReference type="Rhea" id="RHEA:70827"/>
        <dbReference type="ChEBI" id="CHEBI:32551"/>
        <dbReference type="ChEBI" id="CHEBI:32682"/>
    </reaction>
    <physiologicalReaction direction="left-to-right" evidence="10">
        <dbReference type="Rhea" id="RHEA:70828"/>
    </physiologicalReaction>
</comment>
<feature type="transmembrane region" description="Helical" evidence="19">
    <location>
        <begin position="181"/>
        <end position="202"/>
    </location>
</feature>
<dbReference type="AlphaFoldDB" id="A0AAN9BYZ4"/>
<evidence type="ECO:0000256" key="7">
    <source>
        <dbReference type="ARBA" id="ARBA00022989"/>
    </source>
</evidence>
<reference evidence="20 21" key="1">
    <citation type="submission" date="2024-02" db="EMBL/GenBank/DDBJ databases">
        <title>Chromosome-scale genome assembly of the rough periwinkle Littorina saxatilis.</title>
        <authorList>
            <person name="De Jode A."/>
            <person name="Faria R."/>
            <person name="Formenti G."/>
            <person name="Sims Y."/>
            <person name="Smith T.P."/>
            <person name="Tracey A."/>
            <person name="Wood J.M.D."/>
            <person name="Zagrodzka Z.B."/>
            <person name="Johannesson K."/>
            <person name="Butlin R.K."/>
            <person name="Leder E.H."/>
        </authorList>
    </citation>
    <scope>NUCLEOTIDE SEQUENCE [LARGE SCALE GENOMIC DNA]</scope>
    <source>
        <strain evidence="20">Snail1</strain>
        <tissue evidence="20">Muscle</tissue>
    </source>
</reference>
<dbReference type="GO" id="GO:0016324">
    <property type="term" value="C:apical plasma membrane"/>
    <property type="evidence" value="ECO:0007669"/>
    <property type="project" value="UniProtKB-SubCell"/>
</dbReference>
<dbReference type="PANTHER" id="PTHR11785">
    <property type="entry name" value="AMINO ACID TRANSPORTER"/>
    <property type="match status" value="1"/>
</dbReference>
<evidence type="ECO:0000256" key="10">
    <source>
        <dbReference type="ARBA" id="ARBA00051323"/>
    </source>
</evidence>
<dbReference type="InterPro" id="IPR002293">
    <property type="entry name" value="AA/rel_permease1"/>
</dbReference>
<dbReference type="PANTHER" id="PTHR11785:SF512">
    <property type="entry name" value="SOBREMESA, ISOFORM B"/>
    <property type="match status" value="1"/>
</dbReference>
<feature type="transmembrane region" description="Helical" evidence="19">
    <location>
        <begin position="214"/>
        <end position="232"/>
    </location>
</feature>
<comment type="catalytic activity">
    <reaction evidence="18">
        <text>L-phenylalanine(out) + L-arginine(in) = L-phenylalanine(in) + L-arginine(out)</text>
        <dbReference type="Rhea" id="RHEA:71067"/>
        <dbReference type="ChEBI" id="CHEBI:32682"/>
        <dbReference type="ChEBI" id="CHEBI:58095"/>
    </reaction>
    <physiologicalReaction direction="left-to-right" evidence="18">
        <dbReference type="Rhea" id="RHEA:71068"/>
    </physiologicalReaction>
</comment>
<proteinExistence type="inferred from homology"/>
<keyword evidence="8 19" id="KW-0472">Membrane</keyword>
<keyword evidence="21" id="KW-1185">Reference proteome</keyword>
<evidence type="ECO:0000256" key="19">
    <source>
        <dbReference type="SAM" id="Phobius"/>
    </source>
</evidence>
<evidence type="ECO:0000256" key="8">
    <source>
        <dbReference type="ARBA" id="ARBA00023136"/>
    </source>
</evidence>
<feature type="transmembrane region" description="Helical" evidence="19">
    <location>
        <begin position="442"/>
        <end position="463"/>
    </location>
</feature>
<feature type="transmembrane region" description="Helical" evidence="19">
    <location>
        <begin position="53"/>
        <end position="73"/>
    </location>
</feature>
<evidence type="ECO:0000256" key="2">
    <source>
        <dbReference type="ARBA" id="ARBA00009523"/>
    </source>
</evidence>
<evidence type="ECO:0000256" key="4">
    <source>
        <dbReference type="ARBA" id="ARBA00022475"/>
    </source>
</evidence>
<keyword evidence="4" id="KW-1003">Cell membrane</keyword>
<evidence type="ECO:0000256" key="12">
    <source>
        <dbReference type="ARBA" id="ARBA00051835"/>
    </source>
</evidence>
<dbReference type="FunFam" id="1.20.1740.10:FF:000015">
    <property type="entry name" value="B(0,+)-type amino acid transporter 1"/>
    <property type="match status" value="1"/>
</dbReference>
<keyword evidence="3" id="KW-0813">Transport</keyword>
<organism evidence="20 21">
    <name type="scientific">Littorina saxatilis</name>
    <dbReference type="NCBI Taxonomy" id="31220"/>
    <lineage>
        <taxon>Eukaryota</taxon>
        <taxon>Metazoa</taxon>
        <taxon>Spiralia</taxon>
        <taxon>Lophotrochozoa</taxon>
        <taxon>Mollusca</taxon>
        <taxon>Gastropoda</taxon>
        <taxon>Caenogastropoda</taxon>
        <taxon>Littorinimorpha</taxon>
        <taxon>Littorinoidea</taxon>
        <taxon>Littorinidae</taxon>
        <taxon>Littorina</taxon>
    </lineage>
</organism>
<evidence type="ECO:0000313" key="21">
    <source>
        <dbReference type="Proteomes" id="UP001374579"/>
    </source>
</evidence>
<comment type="catalytic activity">
    <reaction evidence="14">
        <text>L-leucine(out) + L-arginine(in) = L-leucine(in) + L-arginine(out)</text>
        <dbReference type="Rhea" id="RHEA:71059"/>
        <dbReference type="ChEBI" id="CHEBI:32682"/>
        <dbReference type="ChEBI" id="CHEBI:57427"/>
    </reaction>
    <physiologicalReaction direction="left-to-right" evidence="14">
        <dbReference type="Rhea" id="RHEA:71060"/>
    </physiologicalReaction>
</comment>
<evidence type="ECO:0000256" key="18">
    <source>
        <dbReference type="ARBA" id="ARBA00093193"/>
    </source>
</evidence>
<feature type="transmembrane region" description="Helical" evidence="19">
    <location>
        <begin position="410"/>
        <end position="430"/>
    </location>
</feature>
<gene>
    <name evidence="20" type="ORF">V1264_000265</name>
</gene>
<dbReference type="InterPro" id="IPR050598">
    <property type="entry name" value="AminoAcid_Transporter"/>
</dbReference>
<evidence type="ECO:0000256" key="6">
    <source>
        <dbReference type="ARBA" id="ARBA00022692"/>
    </source>
</evidence>
<evidence type="ECO:0000256" key="13">
    <source>
        <dbReference type="ARBA" id="ARBA00052179"/>
    </source>
</evidence>
<name>A0AAN9BYZ4_9CAEN</name>
<comment type="similarity">
    <text evidence="2">Belongs to the amino acid-polyamine-organocation (APC) superfamily.</text>
</comment>
<dbReference type="Proteomes" id="UP001374579">
    <property type="component" value="Unassembled WGS sequence"/>
</dbReference>
<evidence type="ECO:0000256" key="3">
    <source>
        <dbReference type="ARBA" id="ARBA00022448"/>
    </source>
</evidence>
<protein>
    <recommendedName>
        <fullName evidence="15">b(0,+)-type amino acid transporter 1</fullName>
    </recommendedName>
    <alternativeName>
        <fullName evidence="16">Glycoprotein-associated amino acid transporter b0,+AT1</fullName>
    </alternativeName>
    <alternativeName>
        <fullName evidence="17">Solute carrier family 7 member 9</fullName>
    </alternativeName>
</protein>
<dbReference type="GO" id="GO:0015179">
    <property type="term" value="F:L-amino acid transmembrane transporter activity"/>
    <property type="evidence" value="ECO:0007669"/>
    <property type="project" value="TreeGrafter"/>
</dbReference>
<feature type="transmembrane region" description="Helical" evidence="19">
    <location>
        <begin position="252"/>
        <end position="274"/>
    </location>
</feature>
<feature type="transmembrane region" description="Helical" evidence="19">
    <location>
        <begin position="286"/>
        <end position="309"/>
    </location>
</feature>
<dbReference type="PIRSF" id="PIRSF006060">
    <property type="entry name" value="AA_transporter"/>
    <property type="match status" value="1"/>
</dbReference>
<feature type="transmembrane region" description="Helical" evidence="19">
    <location>
        <begin position="333"/>
        <end position="356"/>
    </location>
</feature>
<feature type="transmembrane region" description="Helical" evidence="19">
    <location>
        <begin position="469"/>
        <end position="492"/>
    </location>
</feature>
<dbReference type="EMBL" id="JBAMIC010000001">
    <property type="protein sequence ID" value="KAK7114156.1"/>
    <property type="molecule type" value="Genomic_DNA"/>
</dbReference>
<comment type="caution">
    <text evidence="20">The sequence shown here is derived from an EMBL/GenBank/DDBJ whole genome shotgun (WGS) entry which is preliminary data.</text>
</comment>
<feature type="transmembrane region" description="Helical" evidence="19">
    <location>
        <begin position="85"/>
        <end position="107"/>
    </location>
</feature>
<evidence type="ECO:0000256" key="11">
    <source>
        <dbReference type="ARBA" id="ARBA00051814"/>
    </source>
</evidence>
<evidence type="ECO:0000256" key="1">
    <source>
        <dbReference type="ARBA" id="ARBA00004424"/>
    </source>
</evidence>
<keyword evidence="9" id="KW-1015">Disulfide bond</keyword>
<evidence type="ECO:0000313" key="20">
    <source>
        <dbReference type="EMBL" id="KAK7114156.1"/>
    </source>
</evidence>
<feature type="transmembrane region" description="Helical" evidence="19">
    <location>
        <begin position="387"/>
        <end position="404"/>
    </location>
</feature>
<keyword evidence="6 19" id="KW-0812">Transmembrane</keyword>
<evidence type="ECO:0000256" key="5">
    <source>
        <dbReference type="ARBA" id="ARBA00022553"/>
    </source>
</evidence>
<dbReference type="Gene3D" id="1.20.1740.10">
    <property type="entry name" value="Amino acid/polyamine transporter I"/>
    <property type="match status" value="1"/>
</dbReference>
<keyword evidence="7 19" id="KW-1133">Transmembrane helix</keyword>
<sequence>MEGGQEEGERGSPLLTNGNVATLTTEKSSNGHQVQVDSSDTDQKIGVRMERNVGLVSGTALIVGTIIGSGIFISPKGMMEGCGSVGMTLLLWMACGLLATMGALVYAELGTAVPKSGGEHAYLLYTFNRGASVGTPGRIPAFLYDWIGVLVIRPTMFAIMALALGTYAVKPFFPDCEPPPMAVKLVTAVAMCMIGFLNCLSVKVATGVQNMCTFTKVGALIIIAIGGIVELFKGNTENFEEPFSDTSENPAAIAIAFYNGLWAFDGWNSLNFVTEELKNPSRNLPLAIMIGIPLVTVCYVLANVGYLAVMSKAEILQSHAVAVRWGDVLLGRYMAWLMPFFVIVSTFGSANGCLFASGRLSYVAGRDGHFPEVLGFISMKRLTPVPAVLWTVGIAICLIIPSDLGLLIDIFIFSSWLFYGWSTLSLLILRYKEPHLKRPYRVPLLVPILVLLACAYLLLAPIIQNPGGSGSFTLLLLVLGLAAYVPFVHMNLTPPGMEKATMLLQKIFGIVPEHQD</sequence>
<evidence type="ECO:0000256" key="17">
    <source>
        <dbReference type="ARBA" id="ARBA00083296"/>
    </source>
</evidence>
<evidence type="ECO:0000256" key="9">
    <source>
        <dbReference type="ARBA" id="ARBA00023157"/>
    </source>
</evidence>
<comment type="catalytic activity">
    <reaction evidence="11">
        <text>L-cystine(out) + L-arginine(in) = L-cystine(in) + L-arginine(out)</text>
        <dbReference type="Rhea" id="RHEA:71075"/>
        <dbReference type="ChEBI" id="CHEBI:32682"/>
        <dbReference type="ChEBI" id="CHEBI:35491"/>
    </reaction>
    <physiologicalReaction direction="left-to-right" evidence="11">
        <dbReference type="Rhea" id="RHEA:71076"/>
    </physiologicalReaction>
</comment>
<comment type="subcellular location">
    <subcellularLocation>
        <location evidence="1">Apical cell membrane</location>
        <topology evidence="1">Multi-pass membrane protein</topology>
    </subcellularLocation>
</comment>
<evidence type="ECO:0000256" key="15">
    <source>
        <dbReference type="ARBA" id="ARBA00074336"/>
    </source>
</evidence>
<accession>A0AAN9BYZ4</accession>